<reference evidence="1 2" key="1">
    <citation type="journal article" date="2001" name="Nature">
        <title>Initial sequencing and analysis of the human genome.</title>
        <authorList>
            <consortium name="International Human Genome Sequencing Consortium"/>
            <person name="Lander E.S."/>
            <person name="Linton L.M."/>
            <person name="Birren B."/>
            <person name="Nusbaum C."/>
            <person name="Zody M.C."/>
            <person name="Baldwin J."/>
            <person name="Devon K."/>
            <person name="Dewar K."/>
            <person name="Doyle M."/>
            <person name="FitzHugh W."/>
            <person name="Funke R."/>
            <person name="Gage D."/>
            <person name="Harris K."/>
            <person name="Heaford A."/>
            <person name="Howland J."/>
            <person name="Kann L."/>
            <person name="Lehoczky J."/>
            <person name="LeVine R."/>
            <person name="McEwan P."/>
            <person name="McKernan K."/>
            <person name="Meldrim J."/>
            <person name="Mesirov J.P."/>
            <person name="Miranda C."/>
            <person name="Morris W."/>
            <person name="Naylor J."/>
            <person name="Raymond C."/>
            <person name="Rosetti M."/>
            <person name="Santos R."/>
            <person name="Sheridan A."/>
            <person name="Sougnez C."/>
            <person name="Stange-Thomann N."/>
            <person name="Stojanovic N."/>
            <person name="Subramanian A."/>
            <person name="Wyman D."/>
            <person name="Rogers J."/>
            <person name="Sulston J."/>
            <person name="Ainscough R."/>
            <person name="Beck S."/>
            <person name="Bentley D."/>
            <person name="Burton J."/>
            <person name="Clee C."/>
            <person name="Carter N."/>
            <person name="Coulson A."/>
            <person name="Deadman R."/>
            <person name="Deloukas P."/>
            <person name="Dunham A."/>
            <person name="Dunham I."/>
            <person name="Durbin R."/>
            <person name="French L."/>
            <person name="Grafham D."/>
            <person name="Gregory S."/>
            <person name="Hubbard T."/>
            <person name="Humphray S."/>
            <person name="Hunt A."/>
            <person name="Jones M."/>
            <person name="Lloyd C."/>
            <person name="McMurray A."/>
            <person name="Matthews L."/>
            <person name="Mercer S."/>
            <person name="Milne S."/>
            <person name="Mullikin J.C."/>
            <person name="Mungall A."/>
            <person name="Plumb R."/>
            <person name="Ross M."/>
            <person name="Shownkeen R."/>
            <person name="Sims S."/>
            <person name="Waterston R.H."/>
            <person name="Wilson R.K."/>
            <person name="Hillier L.W."/>
            <person name="McPherson J.D."/>
            <person name="Marra M.A."/>
            <person name="Mardis E.R."/>
            <person name="Fulton L.A."/>
            <person name="Chinwalla A.T."/>
            <person name="Pepin K.H."/>
            <person name="Gish W.R."/>
            <person name="Chissoe S.L."/>
            <person name="Wendl M.C."/>
            <person name="Delehaunty K.D."/>
            <person name="Miner T.L."/>
            <person name="Delehaunty A."/>
            <person name="Kramer J.B."/>
            <person name="Cook L.L."/>
            <person name="Fulton R.S."/>
            <person name="Johnson D.L."/>
            <person name="Minx P.J."/>
            <person name="Clifton S.W."/>
            <person name="Hawkins T."/>
            <person name="Branscomb E."/>
            <person name="Predki P."/>
            <person name="Richardson P."/>
            <person name="Wenning S."/>
            <person name="Slezak T."/>
            <person name="Doggett N."/>
            <person name="Cheng J.F."/>
            <person name="Olsen A."/>
            <person name="Lucas S."/>
            <person name="Elkin C."/>
            <person name="Uberbacher E."/>
            <person name="Frazier M."/>
            <person name="Gibbs R.A."/>
            <person name="Muzny D.M."/>
            <person name="Scherer S.E."/>
            <person name="Bouck J.B."/>
            <person name="Sodergren E.J."/>
            <person name="Worley K.C."/>
            <person name="Rives C.M."/>
            <person name="Gorrell J.H."/>
            <person name="Metzker M.L."/>
            <person name="Naylor S.L."/>
            <person name="Kucherlapati R.S."/>
            <person name="Nelson D.L."/>
            <person name="Weinstock G.M."/>
            <person name="Sakaki Y."/>
            <person name="Fujiyama A."/>
            <person name="Hattori M."/>
            <person name="Yada T."/>
            <person name="Toyoda A."/>
            <person name="Itoh T."/>
            <person name="Kawagoe C."/>
            <person name="Watanabe H."/>
            <person name="Totoki Y."/>
            <person name="Taylor T."/>
            <person name="Weissenbach J."/>
            <person name="Heilig R."/>
            <person name="Saurin W."/>
            <person name="Artiguenave F."/>
            <person name="Brottier P."/>
            <person name="Bruls T."/>
            <person name="Pelletier E."/>
            <person name="Robert C."/>
            <person name="Wincker P."/>
            <person name="Smith D.R."/>
            <person name="Doucette-Stamm L."/>
            <person name="Rubenfield M."/>
            <person name="Weinstock K."/>
            <person name="Lee H.M."/>
            <person name="Dubois J."/>
            <person name="Rosenthal A."/>
            <person name="Platzer M."/>
            <person name="Nyakatura G."/>
            <person name="Taudien S."/>
            <person name="Rump A."/>
            <person name="Yang H."/>
            <person name="Yu J."/>
            <person name="Wang J."/>
            <person name="Huang G."/>
            <person name="Gu J."/>
            <person name="Hood L."/>
            <person name="Rowen L."/>
            <person name="Madan A."/>
            <person name="Qin S."/>
            <person name="Davis R.W."/>
            <person name="Federspiel N.A."/>
            <person name="Abola A.P."/>
            <person name="Proctor M.J."/>
            <person name="Myers R.M."/>
            <person name="Schmutz J."/>
            <person name="Dickson M."/>
            <person name="Grimwood J."/>
            <person name="Cox D.R."/>
            <person name="Olson M.V."/>
            <person name="Kaul R."/>
            <person name="Raymond C."/>
            <person name="Shimizu N."/>
            <person name="Kawasaki K."/>
            <person name="Minoshima S."/>
            <person name="Evans G.A."/>
            <person name="Athanasiou M."/>
            <person name="Schultz R."/>
            <person name="Roe B.A."/>
            <person name="Chen F."/>
            <person name="Pan H."/>
            <person name="Ramser J."/>
            <person name="Lehrach H."/>
            <person name="Reinhardt R."/>
            <person name="McCombie W.R."/>
            <person name="de la Bastide M."/>
            <person name="Dedhia N."/>
            <person name="Blocker H."/>
            <person name="Hornischer K."/>
            <person name="Nordsiek G."/>
            <person name="Agarwala R."/>
            <person name="Aravind L."/>
            <person name="Bailey J.A."/>
            <person name="Bateman A."/>
            <person name="Batzoglou S."/>
            <person name="Birney E."/>
            <person name="Bork P."/>
            <person name="Brown D.G."/>
            <person name="Burge C.B."/>
            <person name="Cerutti L."/>
            <person name="Chen H.C."/>
            <person name="Church D."/>
            <person name="Clamp M."/>
            <person name="Copley R.R."/>
            <person name="Doerks T."/>
            <person name="Eddy S.R."/>
            <person name="Eichler E.E."/>
            <person name="Furey T.S."/>
            <person name="Galagan J."/>
            <person name="Gilbert J.G."/>
            <person name="Harmon C."/>
            <person name="Hayashizaki Y."/>
            <person name="Haussler D."/>
            <person name="Hermjakob H."/>
            <person name="Hokamp K."/>
            <person name="Jang W."/>
            <person name="Johnson L.S."/>
            <person name="Jones T.A."/>
            <person name="Kasif S."/>
            <person name="Kaspryzk A."/>
            <person name="Kennedy S."/>
            <person name="Kent W.J."/>
            <person name="Kitts P."/>
            <person name="Koonin E.V."/>
            <person name="Korf I."/>
            <person name="Kulp D."/>
            <person name="Lancet D."/>
            <person name="Lowe T.M."/>
            <person name="McLysaght A."/>
            <person name="Mikkelsen T."/>
            <person name="Moran J.V."/>
            <person name="Mulder N."/>
            <person name="Pollara V.J."/>
            <person name="Ponting C.P."/>
            <person name="Schuler G."/>
            <person name="Schultz J."/>
            <person name="Slater G."/>
            <person name="Smit A.F."/>
            <person name="Stupka E."/>
            <person name="Szustakowski J."/>
            <person name="Thierry-Mieg D."/>
            <person name="Thierry-Mieg J."/>
            <person name="Wagner L."/>
            <person name="Wallis J."/>
            <person name="Wheeler R."/>
            <person name="Williams A."/>
            <person name="Wolf Y.I."/>
            <person name="Wolfe K.H."/>
            <person name="Yang S.P."/>
            <person name="Yeh R.F."/>
            <person name="Collins F."/>
            <person name="Guyer M.S."/>
            <person name="Peterson J."/>
            <person name="Felsenfeld A."/>
            <person name="Wetterstrand K.A."/>
            <person name="Patrinos A."/>
            <person name="Morgan M.J."/>
            <person name="de Jong P."/>
            <person name="Catanese J.J."/>
            <person name="Osoegawa K."/>
            <person name="Shizuya H."/>
            <person name="Choi S."/>
            <person name="Chen Y.J."/>
        </authorList>
    </citation>
    <scope>NUCLEOTIDE SEQUENCE [LARGE SCALE GENOMIC DNA]</scope>
</reference>
<dbReference type="Ensembl" id="ENST00000637383.1">
    <property type="protein sequence ID" value="ENSP00000489645.1"/>
    <property type="gene ID" value="ENSG00000080503.25"/>
</dbReference>
<dbReference type="OrthoDB" id="6017at2759"/>
<dbReference type="VEuPathDB" id="HostDB:ENSG00000080503"/>
<dbReference type="GeneTree" id="ENSGT00940000154821"/>
<dbReference type="ExpressionAtlas" id="A0A1B0GTC9">
    <property type="expression patterns" value="baseline and differential"/>
</dbReference>
<dbReference type="Bgee" id="ENSG00000080503">
    <property type="expression patterns" value="Expressed in calcaneal tendon and 210 other cell types or tissues"/>
</dbReference>
<dbReference type="HGNC" id="HGNC:11098">
    <property type="gene designation" value="SMARCA2"/>
</dbReference>
<reference evidence="1" key="4">
    <citation type="submission" date="2025-08" db="UniProtKB">
        <authorList>
            <consortium name="Ensembl"/>
        </authorList>
    </citation>
    <scope>IDENTIFICATION</scope>
</reference>
<dbReference type="EMBL" id="AL138755">
    <property type="status" value="NOT_ANNOTATED_CDS"/>
    <property type="molecule type" value="Genomic_DNA"/>
</dbReference>
<sequence>MSTPTDPGA</sequence>
<gene>
    <name evidence="1" type="primary">SMARCA2</name>
</gene>
<reference evidence="1 2" key="2">
    <citation type="journal article" date="2004" name="Nature">
        <title>DNA sequence and analysis of human chromosome 9.</title>
        <authorList>
            <person name="Humphray S.J."/>
            <person name="Oliver K."/>
            <person name="Hunt A.R."/>
            <person name="Plumb R.W."/>
            <person name="Loveland J.E."/>
            <person name="Howe K.L."/>
            <person name="Andrews T.D."/>
            <person name="Searle S."/>
            <person name="Hunt S.E."/>
            <person name="Scott C.E."/>
            <person name="Jones M.C."/>
            <person name="Ainscough R."/>
            <person name="Almeida J.P."/>
            <person name="Ambrose K.D."/>
            <person name="Ashwell R.I."/>
            <person name="Babbage A.K."/>
            <person name="Babbage S."/>
            <person name="Bagguley C.L."/>
            <person name="Bailey J."/>
            <person name="Banerjee R."/>
            <person name="Barker D.J."/>
            <person name="Barlow K.F."/>
            <person name="Bates K."/>
            <person name="Beasley H."/>
            <person name="Beasley O."/>
            <person name="Bird C.P."/>
            <person name="Bray-Allen S."/>
            <person name="Brown A.J."/>
            <person name="Brown J.Y."/>
            <person name="Burford D."/>
            <person name="Burrill W."/>
            <person name="Burton J."/>
            <person name="Carder C."/>
            <person name="Carter N.P."/>
            <person name="Chapman J.C."/>
            <person name="Chen Y."/>
            <person name="Clarke G."/>
            <person name="Clark S.Y."/>
            <person name="Clee C.M."/>
            <person name="Clegg S."/>
            <person name="Collier R.E."/>
            <person name="Corby N."/>
            <person name="Crosier M."/>
            <person name="Cummings A.T."/>
            <person name="Davies J."/>
            <person name="Dhami P."/>
            <person name="Dunn M."/>
            <person name="Dutta I."/>
            <person name="Dyer L.W."/>
            <person name="Earthrowl M.E."/>
            <person name="Faulkner L."/>
            <person name="Fleming C.J."/>
            <person name="Frankish A."/>
            <person name="Frankland J.A."/>
            <person name="French L."/>
            <person name="Fricker D.G."/>
            <person name="Garner P."/>
            <person name="Garnett J."/>
            <person name="Ghori J."/>
            <person name="Gilbert J.G."/>
            <person name="Glison C."/>
            <person name="Grafham D.V."/>
            <person name="Gribble S."/>
            <person name="Griffiths C."/>
            <person name="Griffiths-Jones S."/>
            <person name="Grocock R."/>
            <person name="Guy J."/>
            <person name="Hall R.E."/>
            <person name="Hammond S."/>
            <person name="Harley J.L."/>
            <person name="Harrison E.S."/>
            <person name="Hart E.A."/>
            <person name="Heath P.D."/>
            <person name="Henderson C.D."/>
            <person name="Hopkins B.L."/>
            <person name="Howard P.J."/>
            <person name="Howden P.J."/>
            <person name="Huckle E."/>
            <person name="Johnson C."/>
            <person name="Johnson D."/>
            <person name="Joy A.A."/>
            <person name="Kay M."/>
            <person name="Keenan S."/>
            <person name="Kershaw J.K."/>
            <person name="Kimberley A.M."/>
            <person name="King A."/>
            <person name="Knights A."/>
            <person name="Laird G.K."/>
            <person name="Langford C."/>
            <person name="Lawlor S."/>
            <person name="Leongamornlert D.A."/>
            <person name="Leversha M."/>
            <person name="Lloyd C."/>
            <person name="Lloyd D.M."/>
            <person name="Lovell J."/>
            <person name="Martin S."/>
            <person name="Mashreghi-Mohammadi M."/>
            <person name="Matthews L."/>
            <person name="McLaren S."/>
            <person name="McLay K.E."/>
            <person name="McMurray A."/>
            <person name="Milne S."/>
            <person name="Nickerson T."/>
            <person name="Nisbett J."/>
            <person name="Nordsiek G."/>
            <person name="Pearce A.V."/>
            <person name="Peck A.I."/>
            <person name="Porter K.M."/>
            <person name="Pandian R."/>
            <person name="Pelan S."/>
            <person name="Phillimore B."/>
            <person name="Povey S."/>
            <person name="Ramsey Y."/>
            <person name="Rand V."/>
            <person name="Scharfe M."/>
            <person name="Sehra H.K."/>
            <person name="Shownkeen R."/>
            <person name="Sims S.K."/>
            <person name="Skuce C.D."/>
            <person name="Smith M."/>
            <person name="Steward C.A."/>
            <person name="Swarbreck D."/>
            <person name="Sycamore N."/>
            <person name="Tester J."/>
            <person name="Thorpe A."/>
            <person name="Tracey A."/>
            <person name="Tromans A."/>
            <person name="Thomas D.W."/>
            <person name="Wall M."/>
            <person name="Wallis J.M."/>
            <person name="West A.P."/>
            <person name="Whitehead S.L."/>
            <person name="Willey D.L."/>
            <person name="Williams S.A."/>
            <person name="Wilming L."/>
            <person name="Wray P.W."/>
            <person name="Young L."/>
            <person name="Ashurst J.L."/>
            <person name="Coulson A."/>
            <person name="Blocker H."/>
            <person name="Durbin R."/>
            <person name="Sulston J.E."/>
            <person name="Hubbard T."/>
            <person name="Jackson M.J."/>
            <person name="Bentley D.R."/>
            <person name="Beck S."/>
            <person name="Rogers J."/>
            <person name="Dunham I."/>
        </authorList>
    </citation>
    <scope>NUCLEOTIDE SEQUENCE [LARGE SCALE GENOMIC DNA]</scope>
</reference>
<dbReference type="EMBL" id="AL359076">
    <property type="status" value="NOT_ANNOTATED_CDS"/>
    <property type="molecule type" value="Genomic_DNA"/>
</dbReference>
<dbReference type="ChiTaRS" id="SMARCA2">
    <property type="organism name" value="human"/>
</dbReference>
<dbReference type="OpenTargets" id="ENSG00000080503"/>
<accession>A0A1B0GTC9</accession>
<dbReference type="Ensembl" id="ENST00000637383.1">
    <property type="protein sequence ID" value="ENSP00000489645.1"/>
    <property type="gene ID" value="ENSG00000080503.26"/>
</dbReference>
<organism evidence="1 2">
    <name type="scientific">Homo sapiens</name>
    <name type="common">Human</name>
    <dbReference type="NCBI Taxonomy" id="9606"/>
    <lineage>
        <taxon>Eukaryota</taxon>
        <taxon>Metazoa</taxon>
        <taxon>Chordata</taxon>
        <taxon>Craniata</taxon>
        <taxon>Vertebrata</taxon>
        <taxon>Euteleostomi</taxon>
        <taxon>Mammalia</taxon>
        <taxon>Eutheria</taxon>
        <taxon>Euarchontoglires</taxon>
        <taxon>Primates</taxon>
        <taxon>Haplorrhini</taxon>
        <taxon>Catarrhini</taxon>
        <taxon>Hominidae</taxon>
        <taxon>Homo</taxon>
    </lineage>
</organism>
<reference evidence="1 2" key="3">
    <citation type="journal article" date="2004" name="Nature">
        <title>Finishing the euchromatic sequence of the human genome.</title>
        <authorList>
            <consortium name="International Human Genome Sequencing Consortium"/>
        </authorList>
    </citation>
    <scope>NUCLEOTIDE SEQUENCE [LARGE SCALE GENOMIC DNA]</scope>
</reference>
<proteinExistence type="predicted"/>
<dbReference type="Proteomes" id="UP000005640">
    <property type="component" value="Chromosome 9"/>
</dbReference>
<keyword evidence="2" id="KW-1185">Reference proteome</keyword>
<feature type="non-terminal residue" evidence="1">
    <location>
        <position position="9"/>
    </location>
</feature>
<dbReference type="Antibodypedia" id="9105">
    <property type="antibodies" value="238 antibodies from 33 providers"/>
</dbReference>
<protein>
    <submittedName>
        <fullName evidence="1">SWI/SNF related BAF chromatin remodeling complex subunit ATPase 2</fullName>
    </submittedName>
    <submittedName>
        <fullName evidence="1">SWI/SNF related, matrix associated, actin dependent regulator of chromatin, subfamily a, member 2</fullName>
    </submittedName>
</protein>
<reference evidence="1" key="5">
    <citation type="submission" date="2025-09" db="UniProtKB">
        <authorList>
            <consortium name="Ensembl"/>
        </authorList>
    </citation>
    <scope>IDENTIFICATION</scope>
</reference>
<evidence type="ECO:0000313" key="2">
    <source>
        <dbReference type="Proteomes" id="UP000005640"/>
    </source>
</evidence>
<name>A0A1B0GTC9_HUMAN</name>
<dbReference type="EMBL" id="AL591644">
    <property type="status" value="NOT_ANNOTATED_CDS"/>
    <property type="molecule type" value="Genomic_DNA"/>
</dbReference>
<evidence type="ECO:0000313" key="1">
    <source>
        <dbReference type="Ensembl" id="ENSP00000489645.1"/>
    </source>
</evidence>